<proteinExistence type="predicted"/>
<organism evidence="1 2">
    <name type="scientific">Streptomyces lannensis</name>
    <dbReference type="NCBI Taxonomy" id="766498"/>
    <lineage>
        <taxon>Bacteria</taxon>
        <taxon>Bacillati</taxon>
        <taxon>Actinomycetota</taxon>
        <taxon>Actinomycetes</taxon>
        <taxon>Kitasatosporales</taxon>
        <taxon>Streptomycetaceae</taxon>
        <taxon>Streptomyces</taxon>
    </lineage>
</organism>
<keyword evidence="2" id="KW-1185">Reference proteome</keyword>
<protein>
    <submittedName>
        <fullName evidence="1">Uncharacterized protein</fullName>
    </submittedName>
</protein>
<name>A0ABP7LHA1_9ACTN</name>
<reference evidence="2" key="1">
    <citation type="journal article" date="2019" name="Int. J. Syst. Evol. Microbiol.">
        <title>The Global Catalogue of Microorganisms (GCM) 10K type strain sequencing project: providing services to taxonomists for standard genome sequencing and annotation.</title>
        <authorList>
            <consortium name="The Broad Institute Genomics Platform"/>
            <consortium name="The Broad Institute Genome Sequencing Center for Infectious Disease"/>
            <person name="Wu L."/>
            <person name="Ma J."/>
        </authorList>
    </citation>
    <scope>NUCLEOTIDE SEQUENCE [LARGE SCALE GENOMIC DNA]</scope>
    <source>
        <strain evidence="2">JCM 16578</strain>
    </source>
</reference>
<gene>
    <name evidence="1" type="ORF">GCM10022207_81940</name>
</gene>
<dbReference type="EMBL" id="BAAAZA010000045">
    <property type="protein sequence ID" value="GAA3900779.1"/>
    <property type="molecule type" value="Genomic_DNA"/>
</dbReference>
<sequence>MAIPCRIAWRSGLGRGAFVYGKLTSDGDGAVFTRPARRPVRLPVGGRAVRRAAWRPGMQVFEYSSPGGEELRLQVYNGDSERVARYLQMRDVTES</sequence>
<accession>A0ABP7LHA1</accession>
<evidence type="ECO:0000313" key="2">
    <source>
        <dbReference type="Proteomes" id="UP001501563"/>
    </source>
</evidence>
<comment type="caution">
    <text evidence="1">The sequence shown here is derived from an EMBL/GenBank/DDBJ whole genome shotgun (WGS) entry which is preliminary data.</text>
</comment>
<evidence type="ECO:0000313" key="1">
    <source>
        <dbReference type="EMBL" id="GAA3900779.1"/>
    </source>
</evidence>
<dbReference type="Proteomes" id="UP001501563">
    <property type="component" value="Unassembled WGS sequence"/>
</dbReference>